<gene>
    <name evidence="12" type="ORF">KEF85_03630</name>
</gene>
<dbReference type="Gene3D" id="3.10.20.600">
    <property type="match status" value="1"/>
</dbReference>
<dbReference type="Gene3D" id="6.10.250.1450">
    <property type="match status" value="1"/>
</dbReference>
<keyword evidence="13" id="KW-1185">Reference proteome</keyword>
<dbReference type="Pfam" id="PF10589">
    <property type="entry name" value="NADH_4Fe-4S"/>
    <property type="match status" value="1"/>
</dbReference>
<dbReference type="Gene3D" id="3.40.50.11540">
    <property type="entry name" value="NADH-ubiquinone oxidoreductase 51kDa subunit"/>
    <property type="match status" value="1"/>
</dbReference>
<dbReference type="GO" id="GO:0051539">
    <property type="term" value="F:4 iron, 4 sulfur cluster binding"/>
    <property type="evidence" value="ECO:0007669"/>
    <property type="project" value="UniProtKB-KW"/>
</dbReference>
<name>A0A975R9Y9_9GAMM</name>
<dbReference type="RefSeq" id="WP_215583364.1">
    <property type="nucleotide sequence ID" value="NZ_CP073754.1"/>
</dbReference>
<dbReference type="GO" id="GO:0046872">
    <property type="term" value="F:metal ion binding"/>
    <property type="evidence" value="ECO:0007669"/>
    <property type="project" value="UniProtKB-KW"/>
</dbReference>
<dbReference type="FunFam" id="3.40.50.11540:FF:000001">
    <property type="entry name" value="NADH dehydrogenase [ubiquinone] flavoprotein 1, mitochondrial"/>
    <property type="match status" value="1"/>
</dbReference>
<dbReference type="InterPro" id="IPR001949">
    <property type="entry name" value="NADH-UbQ_OxRdtase_51kDa_CS"/>
</dbReference>
<evidence type="ECO:0000256" key="10">
    <source>
        <dbReference type="ARBA" id="ARBA00032787"/>
    </source>
</evidence>
<dbReference type="AlphaFoldDB" id="A0A975R9Y9"/>
<dbReference type="SMART" id="SM00928">
    <property type="entry name" value="NADH_4Fe-4S"/>
    <property type="match status" value="1"/>
</dbReference>
<dbReference type="InterPro" id="IPR011538">
    <property type="entry name" value="Nuo51_FMN-bd"/>
</dbReference>
<evidence type="ECO:0000256" key="3">
    <source>
        <dbReference type="ARBA" id="ARBA00007523"/>
    </source>
</evidence>
<keyword evidence="7" id="KW-0408">Iron</keyword>
<dbReference type="Pfam" id="PF01512">
    <property type="entry name" value="Complex1_51K"/>
    <property type="match status" value="1"/>
</dbReference>
<dbReference type="InterPro" id="IPR037225">
    <property type="entry name" value="Nuo51_FMN-bd_sf"/>
</dbReference>
<sequence length="514" mass="55229">MTRLFISRDSTALSLGAEQVATAIAGYAASKGLDIEIVRNGSRGLFWLEPLIEVETAEGRVAYGPVQVEDVNALLDAGVLKGTEHPLYLGNIEELPFFKNQQRLTFARVGLTDPVSISDYIKYDGYRGLKNALALQPAEIVKQVSDSGLRGRGGAAFPTGIKWNTVLNAPSDQKYIVCNADEGDSGTFSDRMIMEGDPFVLIEGMTIAGLAVGATQGYIYLRVEYPHAEIALNQAIAAAYENGYLGENIQNSGKTFHLEVRRGAGAYICGEETSLLESLEGKRGLVRFKPPLPAIVGLFGKPTIVNNVISLASVPIILDKGGEYYRDFGTGRSRGSLPIQLAGNIKHSGLFEAAFGITLREILYDYGGGSATGRPIRAVQVGGPLGAYLHADQFDTPLDYEAFAAISAVLGHGGIVVHDESVNMADMARYAMEFCVEESCGKCTPCRIGSTRGVEVIDRIVDGVQKDKNTELLRDLCNTMTFGSLCAMGGMTPFPVLSALNHFPEDFGLETTKA</sequence>
<keyword evidence="6" id="KW-0479">Metal-binding</keyword>
<evidence type="ECO:0000256" key="9">
    <source>
        <dbReference type="ARBA" id="ARBA00031578"/>
    </source>
</evidence>
<evidence type="ECO:0000256" key="2">
    <source>
        <dbReference type="ARBA" id="ARBA00001966"/>
    </source>
</evidence>
<protein>
    <recommendedName>
        <fullName evidence="4">NADH-quinone oxidoreductase subunit F</fullName>
    </recommendedName>
    <alternativeName>
        <fullName evidence="9">NADH dehydrogenase I subunit F</fullName>
    </alternativeName>
    <alternativeName>
        <fullName evidence="10">NDH-1 subunit F</fullName>
    </alternativeName>
</protein>
<dbReference type="GO" id="GO:0008137">
    <property type="term" value="F:NADH dehydrogenase (ubiquinone) activity"/>
    <property type="evidence" value="ECO:0007669"/>
    <property type="project" value="InterPro"/>
</dbReference>
<dbReference type="CDD" id="cd03063">
    <property type="entry name" value="TRX_Fd_FDH_beta"/>
    <property type="match status" value="1"/>
</dbReference>
<comment type="cofactor">
    <cofactor evidence="2">
        <name>[4Fe-4S] cluster</name>
        <dbReference type="ChEBI" id="CHEBI:49883"/>
    </cofactor>
</comment>
<evidence type="ECO:0000256" key="4">
    <source>
        <dbReference type="ARBA" id="ARBA00019901"/>
    </source>
</evidence>
<organism evidence="12 13">
    <name type="scientific">Methylomonas paludis</name>
    <dbReference type="NCBI Taxonomy" id="1173101"/>
    <lineage>
        <taxon>Bacteria</taxon>
        <taxon>Pseudomonadati</taxon>
        <taxon>Pseudomonadota</taxon>
        <taxon>Gammaproteobacteria</taxon>
        <taxon>Methylococcales</taxon>
        <taxon>Methylococcaceae</taxon>
        <taxon>Methylomonas</taxon>
    </lineage>
</organism>
<dbReference type="Proteomes" id="UP000676649">
    <property type="component" value="Chromosome"/>
</dbReference>
<accession>A0A975R9Y9</accession>
<evidence type="ECO:0000256" key="6">
    <source>
        <dbReference type="ARBA" id="ARBA00022723"/>
    </source>
</evidence>
<dbReference type="SUPFAM" id="SSF142019">
    <property type="entry name" value="Nqo1 FMN-binding domain-like"/>
    <property type="match status" value="1"/>
</dbReference>
<feature type="domain" description="NADH-ubiquinone oxidoreductase 51kDa subunit iron-sulphur binding" evidence="11">
    <location>
        <begin position="425"/>
        <end position="470"/>
    </location>
</feature>
<comment type="similarity">
    <text evidence="3">Belongs to the complex I 51 kDa subunit family.</text>
</comment>
<keyword evidence="8" id="KW-0411">Iron-sulfur</keyword>
<comment type="cofactor">
    <cofactor evidence="1">
        <name>FMN</name>
        <dbReference type="ChEBI" id="CHEBI:58210"/>
    </cofactor>
</comment>
<dbReference type="KEGG" id="mpad:KEF85_03630"/>
<dbReference type="PANTHER" id="PTHR43578:SF3">
    <property type="entry name" value="NADH-QUINONE OXIDOREDUCTASE SUBUNIT F"/>
    <property type="match status" value="1"/>
</dbReference>
<dbReference type="PROSITE" id="PS00645">
    <property type="entry name" value="COMPLEX1_51K_2"/>
    <property type="match status" value="1"/>
</dbReference>
<dbReference type="Gene3D" id="1.20.1440.230">
    <property type="entry name" value="NADH-ubiquinone oxidoreductase 51kDa subunit, iron-sulphur binding domain"/>
    <property type="match status" value="1"/>
</dbReference>
<evidence type="ECO:0000256" key="8">
    <source>
        <dbReference type="ARBA" id="ARBA00023014"/>
    </source>
</evidence>
<dbReference type="InterPro" id="IPR037207">
    <property type="entry name" value="Nuop51_4Fe4S-bd_sf"/>
</dbReference>
<evidence type="ECO:0000313" key="13">
    <source>
        <dbReference type="Proteomes" id="UP000676649"/>
    </source>
</evidence>
<proteinExistence type="inferred from homology"/>
<evidence type="ECO:0000313" key="12">
    <source>
        <dbReference type="EMBL" id="QWF71582.1"/>
    </source>
</evidence>
<dbReference type="SUPFAM" id="SSF140490">
    <property type="entry name" value="Nqo1C-terminal domain-like"/>
    <property type="match status" value="1"/>
</dbReference>
<dbReference type="InterPro" id="IPR019575">
    <property type="entry name" value="Nuop51_4Fe4S-bd"/>
</dbReference>
<reference evidence="12" key="1">
    <citation type="submission" date="2021-04" db="EMBL/GenBank/DDBJ databases">
        <title>Draft genome sequence data of methanotrophic Methylovulum sp. strain S1L and Methylomonas sp. strain S2AM isolated from boreal lake water columns.</title>
        <authorList>
            <person name="Rissanen A.J."/>
            <person name="Mangayil R."/>
            <person name="Svenning M.M."/>
            <person name="Khanongnuch R."/>
        </authorList>
    </citation>
    <scope>NUCLEOTIDE SEQUENCE</scope>
    <source>
        <strain evidence="12">S2AM</strain>
    </source>
</reference>
<dbReference type="SUPFAM" id="SSF142984">
    <property type="entry name" value="Nqo1 middle domain-like"/>
    <property type="match status" value="1"/>
</dbReference>
<evidence type="ECO:0000256" key="5">
    <source>
        <dbReference type="ARBA" id="ARBA00022485"/>
    </source>
</evidence>
<keyword evidence="5" id="KW-0004">4Fe-4S</keyword>
<dbReference type="EMBL" id="CP073754">
    <property type="protein sequence ID" value="QWF71582.1"/>
    <property type="molecule type" value="Genomic_DNA"/>
</dbReference>
<dbReference type="PANTHER" id="PTHR43578">
    <property type="entry name" value="NADH-QUINONE OXIDOREDUCTASE SUBUNIT F"/>
    <property type="match status" value="1"/>
</dbReference>
<evidence type="ECO:0000256" key="1">
    <source>
        <dbReference type="ARBA" id="ARBA00001917"/>
    </source>
</evidence>
<evidence type="ECO:0000256" key="7">
    <source>
        <dbReference type="ARBA" id="ARBA00023004"/>
    </source>
</evidence>
<dbReference type="GO" id="GO:0010181">
    <property type="term" value="F:FMN binding"/>
    <property type="evidence" value="ECO:0007669"/>
    <property type="project" value="InterPro"/>
</dbReference>
<dbReference type="PROSITE" id="PS00644">
    <property type="entry name" value="COMPLEX1_51K_1"/>
    <property type="match status" value="1"/>
</dbReference>
<evidence type="ECO:0000259" key="11">
    <source>
        <dbReference type="SMART" id="SM00928"/>
    </source>
</evidence>